<gene>
    <name evidence="1" type="ORF">FALBO_17292</name>
</gene>
<dbReference type="EMBL" id="JAADYS010003772">
    <property type="protein sequence ID" value="KAF4442511.1"/>
    <property type="molecule type" value="Genomic_DNA"/>
</dbReference>
<reference evidence="1 2" key="1">
    <citation type="submission" date="2020-01" db="EMBL/GenBank/DDBJ databases">
        <title>Identification and distribution of gene clusters putatively required for synthesis of sphingolipid metabolism inhibitors in phylogenetically diverse species of the filamentous fungus Fusarium.</title>
        <authorList>
            <person name="Kim H.-S."/>
            <person name="Busman M."/>
            <person name="Brown D.W."/>
            <person name="Divon H."/>
            <person name="Uhlig S."/>
            <person name="Proctor R.H."/>
        </authorList>
    </citation>
    <scope>NUCLEOTIDE SEQUENCE [LARGE SCALE GENOMIC DNA]</scope>
    <source>
        <strain evidence="1 2">NRRL 20459</strain>
    </source>
</reference>
<comment type="caution">
    <text evidence="1">The sequence shown here is derived from an EMBL/GenBank/DDBJ whole genome shotgun (WGS) entry which is preliminary data.</text>
</comment>
<keyword evidence="2" id="KW-1185">Reference proteome</keyword>
<protein>
    <submittedName>
        <fullName evidence="1">Uncharacterized protein</fullName>
    </submittedName>
</protein>
<feature type="non-terminal residue" evidence="1">
    <location>
        <position position="1"/>
    </location>
</feature>
<proteinExistence type="predicted"/>
<name>A0A8H4K2R4_9HYPO</name>
<dbReference type="Proteomes" id="UP000554235">
    <property type="component" value="Unassembled WGS sequence"/>
</dbReference>
<accession>A0A8H4K2R4</accession>
<evidence type="ECO:0000313" key="1">
    <source>
        <dbReference type="EMBL" id="KAF4442511.1"/>
    </source>
</evidence>
<dbReference type="AlphaFoldDB" id="A0A8H4K2R4"/>
<organism evidence="1 2">
    <name type="scientific">Fusarium albosuccineum</name>
    <dbReference type="NCBI Taxonomy" id="1237068"/>
    <lineage>
        <taxon>Eukaryota</taxon>
        <taxon>Fungi</taxon>
        <taxon>Dikarya</taxon>
        <taxon>Ascomycota</taxon>
        <taxon>Pezizomycotina</taxon>
        <taxon>Sordariomycetes</taxon>
        <taxon>Hypocreomycetidae</taxon>
        <taxon>Hypocreales</taxon>
        <taxon>Nectriaceae</taxon>
        <taxon>Fusarium</taxon>
        <taxon>Fusarium decemcellulare species complex</taxon>
    </lineage>
</organism>
<sequence>MELHSGNASSMADRAAEDLVRDAMYLFKNGDRLGKDTPKNPFYILDDLYERMTSDDNIVNKKAFFPWLLKSPNISTVPVLIRDQYPTPEWTFSRDTNVTDLLLAVLELLVNCQNGTRRPLAELAVPTRDLVRTCPHLDFADLPHPERWGFLSIFGIVTCPNTSAILRELDALVDIPIELVDKDVVYECYRGLSRSPDQDRQIISLANRYTDCQTLFCRYLGVKPANIKHVAGELCCLDGTNPEGIVERCEELLTILKRYLTPETEFTASHFSRIRHARVFPVLEAGCSEPTVVLRALQDGDWYIPDQITLETAFRGKVNLLAFSLRSARSLEFLWLKLKCQHLYLSSAVQQTVKPRGSKIHNLSREQDLRMRAKYIF</sequence>
<dbReference type="OrthoDB" id="1262810at2759"/>
<evidence type="ECO:0000313" key="2">
    <source>
        <dbReference type="Proteomes" id="UP000554235"/>
    </source>
</evidence>